<dbReference type="Gene3D" id="3.30.1370.120">
    <property type="match status" value="3"/>
</dbReference>
<reference evidence="16 17" key="1">
    <citation type="journal article" date="2014" name="Int. J. Syst. Evol. Microbiol.">
        <title>Complete genome sequence of Corynebacterium casei LMG S-19264T (=DSM 44701T), isolated from a smear-ripened cheese.</title>
        <authorList>
            <consortium name="US DOE Joint Genome Institute (JGI-PGF)"/>
            <person name="Walter F."/>
            <person name="Albersmeier A."/>
            <person name="Kalinowski J."/>
            <person name="Ruckert C."/>
        </authorList>
    </citation>
    <scope>NUCLEOTIDE SEQUENCE [LARGE SCALE GENOMIC DNA]</scope>
    <source>
        <strain evidence="16 17">NBRC 110095</strain>
    </source>
</reference>
<keyword evidence="9" id="KW-0998">Cell outer membrane</keyword>
<dbReference type="PANTHER" id="PTHR30332">
    <property type="entry name" value="PROBABLE GENERAL SECRETION PATHWAY PROTEIN D"/>
    <property type="match status" value="1"/>
</dbReference>
<evidence type="ECO:0000259" key="13">
    <source>
        <dbReference type="Pfam" id="PF00263"/>
    </source>
</evidence>
<sequence length="677" mass="73022">MRAVILAVFLFCALGAKAQETFTVSFNDSDIGELIKLVSDVTGKTVAIDPRVKGKVTVVSKQPLTTDELYDLFLSVLDLHGFTAFESNGVVRVVPNKDVRSSPIPVVSNTPKADQSDEYVTEVIVLRNISAAKVLPVLRPLVAQHAHMAAYDPSNSIVISDTSSNIARIKKVIDKIDAAAVAQTEVVQLDYAPVEEAVKMIEQLLKGDKNTGSMKLVADARTNSILVSGDEIQRNRVRGLVSRIDRPQAQTGNVRVIYLEYADATEVSQVLNKLLQNMQKKADKAKQGTGASVEADEDTNALLITAEGDILDSLLQVVERLDIRRAQVLVEAIIAEIEDVDGTDLGVQWLFADQDGGFGGLSTGDGALGGAARAAFSDDDDAIEDLAGVVAGIAGATLGVGEFDGEEGFIALLNMLQRKTNSNILSTPSLLTTDNHEAVIAVGQEVPFVTGSFTSADGNSTNPFQTIERQNVGISLTVTPHINEGDKILLDIEQEVSSLTGETSASDVITNERSITTQVLAADGQVVVLGGLMRDNVQTFESKIPVLGSIPVLGQLFRSNRDSVTKTNLLVFIRATVIRNDETLTGTTAEKYRYIREQQLQRREKAGLLIDDDSLPVIPEWPVSPHQDLSGYNKTLNEMRIKRGEAPLIYEPTPAKQSAEDQSTNLESDDADQSDSQ</sequence>
<dbReference type="PANTHER" id="PTHR30332:SF24">
    <property type="entry name" value="SECRETIN GSPD-RELATED"/>
    <property type="match status" value="1"/>
</dbReference>
<evidence type="ECO:0000256" key="4">
    <source>
        <dbReference type="ARBA" id="ARBA00022452"/>
    </source>
</evidence>
<feature type="domain" description="Type II/III secretion system secretin-like" evidence="13">
    <location>
        <begin position="416"/>
        <end position="579"/>
    </location>
</feature>
<dbReference type="Pfam" id="PF21305">
    <property type="entry name" value="type_II_gspD_N0"/>
    <property type="match status" value="1"/>
</dbReference>
<dbReference type="Proteomes" id="UP001156870">
    <property type="component" value="Unassembled WGS sequence"/>
</dbReference>
<evidence type="ECO:0000256" key="3">
    <source>
        <dbReference type="ARBA" id="ARBA00022448"/>
    </source>
</evidence>
<evidence type="ECO:0000256" key="11">
    <source>
        <dbReference type="SAM" id="MobiDB-lite"/>
    </source>
</evidence>
<comment type="similarity">
    <text evidence="2">Belongs to the bacterial secretin family. GSP D subfamily.</text>
</comment>
<dbReference type="InterPro" id="IPR038591">
    <property type="entry name" value="NolW-like_sf"/>
</dbReference>
<comment type="subcellular location">
    <subcellularLocation>
        <location evidence="1 10">Cell outer membrane</location>
    </subcellularLocation>
</comment>
<accession>A0AA37T5C0</accession>
<dbReference type="InterPro" id="IPR004846">
    <property type="entry name" value="T2SS/T3SS_dom"/>
</dbReference>
<evidence type="ECO:0000256" key="10">
    <source>
        <dbReference type="RuleBase" id="RU004004"/>
    </source>
</evidence>
<feature type="domain" description="NolW-like" evidence="14">
    <location>
        <begin position="184"/>
        <end position="250"/>
    </location>
</feature>
<keyword evidence="4" id="KW-1134">Transmembrane beta strand</keyword>
<evidence type="ECO:0000259" key="14">
    <source>
        <dbReference type="Pfam" id="PF03958"/>
    </source>
</evidence>
<protein>
    <submittedName>
        <fullName evidence="16">Type II secretion system protein GspD</fullName>
    </submittedName>
</protein>
<evidence type="ECO:0000256" key="2">
    <source>
        <dbReference type="ARBA" id="ARBA00006980"/>
    </source>
</evidence>
<keyword evidence="8" id="KW-0472">Membrane</keyword>
<dbReference type="Pfam" id="PF03958">
    <property type="entry name" value="Secretin_N"/>
    <property type="match status" value="3"/>
</dbReference>
<dbReference type="InterPro" id="IPR004845">
    <property type="entry name" value="T2SS_GspD_CS"/>
</dbReference>
<keyword evidence="3 10" id="KW-0813">Transport</keyword>
<dbReference type="GO" id="GO:0015628">
    <property type="term" value="P:protein secretion by the type II secretion system"/>
    <property type="evidence" value="ECO:0007669"/>
    <property type="project" value="InterPro"/>
</dbReference>
<evidence type="ECO:0000256" key="8">
    <source>
        <dbReference type="ARBA" id="ARBA00023136"/>
    </source>
</evidence>
<organism evidence="16 17">
    <name type="scientific">Marinibactrum halimedae</name>
    <dbReference type="NCBI Taxonomy" id="1444977"/>
    <lineage>
        <taxon>Bacteria</taxon>
        <taxon>Pseudomonadati</taxon>
        <taxon>Pseudomonadota</taxon>
        <taxon>Gammaproteobacteria</taxon>
        <taxon>Cellvibrionales</taxon>
        <taxon>Cellvibrionaceae</taxon>
        <taxon>Marinibactrum</taxon>
    </lineage>
</organism>
<dbReference type="NCBIfam" id="TIGR02517">
    <property type="entry name" value="type_II_gspD"/>
    <property type="match status" value="1"/>
</dbReference>
<dbReference type="PROSITE" id="PS00875">
    <property type="entry name" value="T2SP_D"/>
    <property type="match status" value="1"/>
</dbReference>
<feature type="compositionally biased region" description="Acidic residues" evidence="11">
    <location>
        <begin position="667"/>
        <end position="677"/>
    </location>
</feature>
<evidence type="ECO:0000313" key="17">
    <source>
        <dbReference type="Proteomes" id="UP001156870"/>
    </source>
</evidence>
<dbReference type="PRINTS" id="PR00811">
    <property type="entry name" value="BCTERIALGSPD"/>
</dbReference>
<keyword evidence="17" id="KW-1185">Reference proteome</keyword>
<keyword evidence="6 12" id="KW-0732">Signal</keyword>
<gene>
    <name evidence="16" type="primary">gspD</name>
    <name evidence="16" type="ORF">GCM10007877_28390</name>
</gene>
<feature type="chain" id="PRO_5041359182" evidence="12">
    <location>
        <begin position="19"/>
        <end position="677"/>
    </location>
</feature>
<dbReference type="InterPro" id="IPR049371">
    <property type="entry name" value="GspD-like_N0"/>
</dbReference>
<dbReference type="InterPro" id="IPR013356">
    <property type="entry name" value="T2SS_GspD"/>
</dbReference>
<evidence type="ECO:0000256" key="9">
    <source>
        <dbReference type="ARBA" id="ARBA00023237"/>
    </source>
</evidence>
<comment type="caution">
    <text evidence="16">The sequence shown here is derived from an EMBL/GenBank/DDBJ whole genome shotgun (WGS) entry which is preliminary data.</text>
</comment>
<feature type="domain" description="GspD-like N0" evidence="15">
    <location>
        <begin position="25"/>
        <end position="93"/>
    </location>
</feature>
<dbReference type="GO" id="GO:0015627">
    <property type="term" value="C:type II protein secretion system complex"/>
    <property type="evidence" value="ECO:0007669"/>
    <property type="project" value="InterPro"/>
</dbReference>
<keyword evidence="5" id="KW-0812">Transmembrane</keyword>
<dbReference type="AlphaFoldDB" id="A0AA37T5C0"/>
<feature type="signal peptide" evidence="12">
    <location>
        <begin position="1"/>
        <end position="18"/>
    </location>
</feature>
<dbReference type="Pfam" id="PF00263">
    <property type="entry name" value="Secretin"/>
    <property type="match status" value="1"/>
</dbReference>
<evidence type="ECO:0000256" key="7">
    <source>
        <dbReference type="ARBA" id="ARBA00022927"/>
    </source>
</evidence>
<evidence type="ECO:0000313" key="16">
    <source>
        <dbReference type="EMBL" id="GLS27120.1"/>
    </source>
</evidence>
<feature type="domain" description="NolW-like" evidence="14">
    <location>
        <begin position="254"/>
        <end position="327"/>
    </location>
</feature>
<keyword evidence="7" id="KW-0653">Protein transport</keyword>
<evidence type="ECO:0000256" key="1">
    <source>
        <dbReference type="ARBA" id="ARBA00004442"/>
    </source>
</evidence>
<dbReference type="GO" id="GO:0009279">
    <property type="term" value="C:cell outer membrane"/>
    <property type="evidence" value="ECO:0007669"/>
    <property type="project" value="UniProtKB-SubCell"/>
</dbReference>
<name>A0AA37T5C0_9GAMM</name>
<feature type="region of interest" description="Disordered" evidence="11">
    <location>
        <begin position="643"/>
        <end position="677"/>
    </location>
</feature>
<dbReference type="InterPro" id="IPR001775">
    <property type="entry name" value="GspD/PilQ"/>
</dbReference>
<feature type="domain" description="NolW-like" evidence="14">
    <location>
        <begin position="121"/>
        <end position="178"/>
    </location>
</feature>
<proteinExistence type="inferred from homology"/>
<dbReference type="RefSeq" id="WP_232592849.1">
    <property type="nucleotide sequence ID" value="NZ_BSPD01000065.1"/>
</dbReference>
<evidence type="ECO:0000259" key="15">
    <source>
        <dbReference type="Pfam" id="PF21305"/>
    </source>
</evidence>
<dbReference type="EMBL" id="BSPD01000065">
    <property type="protein sequence ID" value="GLS27120.1"/>
    <property type="molecule type" value="Genomic_DNA"/>
</dbReference>
<evidence type="ECO:0000256" key="12">
    <source>
        <dbReference type="SAM" id="SignalP"/>
    </source>
</evidence>
<dbReference type="InterPro" id="IPR005644">
    <property type="entry name" value="NolW-like"/>
</dbReference>
<evidence type="ECO:0000256" key="6">
    <source>
        <dbReference type="ARBA" id="ARBA00022729"/>
    </source>
</evidence>
<dbReference type="InterPro" id="IPR050810">
    <property type="entry name" value="Bact_Secretion_Sys_Channel"/>
</dbReference>
<evidence type="ECO:0000256" key="5">
    <source>
        <dbReference type="ARBA" id="ARBA00022692"/>
    </source>
</evidence>